<accession>A0ABQ6R2X9</accession>
<sequence length="496" mass="52099">MRVSFVRFPESVVSCRNLVGGEWVSPAGASAQEVRSPYTGALIGRVPLTTASGVAQAVEAAKAAAQGWRVTPLRERTQFLQRFRALLESRLERLSHLAASESGKTVAEGRAGLLKGLEVCDFALSLQNLDGGAHLEVSRGVTCEYRREPLGVVAGITPFNFPAMVPLWLFPIAVTVGNAFILKPSEKVPLTATALGELMVEAGYPPGVFSVVHGAKPAVDALLEHPDVKALAFVGSSPVARHVYVEGSRHGKRVLALGGAKNHLIVVPDADPDLTPQAVVDSFTGCAGQRCMAASVMLAVGDVQPLVDDLVRRAARLEVGPGMGALIDRGAVDRLETAIARAQADGARVLLDGRGKRPAGEAYANGHWLGPTVLDGVRPEMEAARRELFGPVLSIVRVPTLSAALAVENASPYGNAASIFTTSGAVAQSVVEGARAGMVGVNVGVPVPREPFSFGGTGESKFGHGDVTGPSSLDFWSQLKKVTRKWSARTDGSWMS</sequence>
<comment type="caution">
    <text evidence="3">The sequence shown here is derived from an EMBL/GenBank/DDBJ whole genome shotgun (WGS) entry which is preliminary data.</text>
</comment>
<dbReference type="SUPFAM" id="SSF53720">
    <property type="entry name" value="ALDH-like"/>
    <property type="match status" value="1"/>
</dbReference>
<evidence type="ECO:0000259" key="2">
    <source>
        <dbReference type="Pfam" id="PF00171"/>
    </source>
</evidence>
<dbReference type="InterPro" id="IPR016162">
    <property type="entry name" value="Ald_DH_N"/>
</dbReference>
<dbReference type="Gene3D" id="3.40.309.10">
    <property type="entry name" value="Aldehyde Dehydrogenase, Chain A, domain 2"/>
    <property type="match status" value="1"/>
</dbReference>
<dbReference type="InterPro" id="IPR016163">
    <property type="entry name" value="Ald_DH_C"/>
</dbReference>
<evidence type="ECO:0000313" key="3">
    <source>
        <dbReference type="EMBL" id="GMU10632.1"/>
    </source>
</evidence>
<reference evidence="3 4" key="1">
    <citation type="journal article" date="2024" name="Arch. Microbiol.">
        <title>Corallococcus caeni sp. nov., a novel myxobacterium isolated from activated sludge.</title>
        <authorList>
            <person name="Tomita S."/>
            <person name="Nakai R."/>
            <person name="Kuroda K."/>
            <person name="Kurashita H."/>
            <person name="Hatamoto M."/>
            <person name="Yamaguchi T."/>
            <person name="Narihiro T."/>
        </authorList>
    </citation>
    <scope>NUCLEOTIDE SEQUENCE [LARGE SCALE GENOMIC DNA]</scope>
    <source>
        <strain evidence="3 4">NO1</strain>
    </source>
</reference>
<evidence type="ECO:0000313" key="4">
    <source>
        <dbReference type="Proteomes" id="UP001342631"/>
    </source>
</evidence>
<dbReference type="InterPro" id="IPR015590">
    <property type="entry name" value="Aldehyde_DH_dom"/>
</dbReference>
<name>A0ABQ6R2X9_9BACT</name>
<dbReference type="EMBL" id="BTTX01000009">
    <property type="protein sequence ID" value="GMU10632.1"/>
    <property type="molecule type" value="Genomic_DNA"/>
</dbReference>
<feature type="domain" description="Aldehyde dehydrogenase" evidence="2">
    <location>
        <begin position="23"/>
        <end position="482"/>
    </location>
</feature>
<gene>
    <name evidence="3" type="ORF">ASNO1_68860</name>
</gene>
<dbReference type="NCBIfam" id="TIGR01722">
    <property type="entry name" value="MMSDH"/>
    <property type="match status" value="1"/>
</dbReference>
<dbReference type="PANTHER" id="PTHR43866">
    <property type="entry name" value="MALONATE-SEMIALDEHYDE DEHYDROGENASE"/>
    <property type="match status" value="1"/>
</dbReference>
<dbReference type="Gene3D" id="3.40.605.10">
    <property type="entry name" value="Aldehyde Dehydrogenase, Chain A, domain 1"/>
    <property type="match status" value="1"/>
</dbReference>
<keyword evidence="1" id="KW-0560">Oxidoreductase</keyword>
<dbReference type="InterPro" id="IPR010061">
    <property type="entry name" value="MeMal-semiAld_DH"/>
</dbReference>
<dbReference type="Proteomes" id="UP001342631">
    <property type="component" value="Unassembled WGS sequence"/>
</dbReference>
<evidence type="ECO:0000256" key="1">
    <source>
        <dbReference type="ARBA" id="ARBA00023002"/>
    </source>
</evidence>
<dbReference type="InterPro" id="IPR016161">
    <property type="entry name" value="Ald_DH/histidinol_DH"/>
</dbReference>
<protein>
    <submittedName>
        <fullName evidence="3">CoA-acylating methylmalonate-semialdehyde dehydrogenase</fullName>
    </submittedName>
</protein>
<dbReference type="Pfam" id="PF00171">
    <property type="entry name" value="Aldedh"/>
    <property type="match status" value="1"/>
</dbReference>
<organism evidence="3 4">
    <name type="scientific">Corallococcus caeni</name>
    <dbReference type="NCBI Taxonomy" id="3082388"/>
    <lineage>
        <taxon>Bacteria</taxon>
        <taxon>Pseudomonadati</taxon>
        <taxon>Myxococcota</taxon>
        <taxon>Myxococcia</taxon>
        <taxon>Myxococcales</taxon>
        <taxon>Cystobacterineae</taxon>
        <taxon>Myxococcaceae</taxon>
        <taxon>Corallococcus</taxon>
    </lineage>
</organism>
<dbReference type="PANTHER" id="PTHR43866:SF4">
    <property type="entry name" value="MALONATE-SEMIALDEHYDE DEHYDROGENASE"/>
    <property type="match status" value="1"/>
</dbReference>
<keyword evidence="4" id="KW-1185">Reference proteome</keyword>
<proteinExistence type="predicted"/>